<organism evidence="2 3">
    <name type="scientific">Propionispora hippei DSM 15287</name>
    <dbReference type="NCBI Taxonomy" id="1123003"/>
    <lineage>
        <taxon>Bacteria</taxon>
        <taxon>Bacillati</taxon>
        <taxon>Bacillota</taxon>
        <taxon>Negativicutes</taxon>
        <taxon>Selenomonadales</taxon>
        <taxon>Sporomusaceae</taxon>
        <taxon>Propionispora</taxon>
    </lineage>
</organism>
<sequence length="79" mass="8738">MANKLGNFIREKRGNESLRELAKRCNVSHTLIDTLEKGYDPRTGKPARPTVDSLKKIAKGLGVNVMDLLILAAEEETDS</sequence>
<keyword evidence="3" id="KW-1185">Reference proteome</keyword>
<evidence type="ECO:0000313" key="3">
    <source>
        <dbReference type="Proteomes" id="UP000322917"/>
    </source>
</evidence>
<dbReference type="CDD" id="cd00093">
    <property type="entry name" value="HTH_XRE"/>
    <property type="match status" value="1"/>
</dbReference>
<protein>
    <submittedName>
        <fullName evidence="2">Helix-turn-helix</fullName>
    </submittedName>
</protein>
<dbReference type="SMART" id="SM00530">
    <property type="entry name" value="HTH_XRE"/>
    <property type="match status" value="1"/>
</dbReference>
<gene>
    <name evidence="2" type="ORF">SAMN02745170_02914</name>
</gene>
<name>A0A1M6KQH6_9FIRM</name>
<dbReference type="AlphaFoldDB" id="A0A1M6KQH6"/>
<dbReference type="Proteomes" id="UP000322917">
    <property type="component" value="Unassembled WGS sequence"/>
</dbReference>
<evidence type="ECO:0000313" key="2">
    <source>
        <dbReference type="EMBL" id="SHJ61144.1"/>
    </source>
</evidence>
<proteinExistence type="predicted"/>
<dbReference type="InterPro" id="IPR010982">
    <property type="entry name" value="Lambda_DNA-bd_dom_sf"/>
</dbReference>
<dbReference type="EMBL" id="FQZD01000029">
    <property type="protein sequence ID" value="SHJ61144.1"/>
    <property type="molecule type" value="Genomic_DNA"/>
</dbReference>
<dbReference type="InterPro" id="IPR001387">
    <property type="entry name" value="Cro/C1-type_HTH"/>
</dbReference>
<dbReference type="OrthoDB" id="72638at2"/>
<feature type="domain" description="HTH cro/C1-type" evidence="1">
    <location>
        <begin position="17"/>
        <end position="68"/>
    </location>
</feature>
<dbReference type="PROSITE" id="PS50943">
    <property type="entry name" value="HTH_CROC1"/>
    <property type="match status" value="1"/>
</dbReference>
<dbReference type="SUPFAM" id="SSF47413">
    <property type="entry name" value="lambda repressor-like DNA-binding domains"/>
    <property type="match status" value="1"/>
</dbReference>
<dbReference type="RefSeq" id="WP_149735589.1">
    <property type="nucleotide sequence ID" value="NZ_FQZD01000029.1"/>
</dbReference>
<accession>A0A1M6KQH6</accession>
<reference evidence="2 3" key="1">
    <citation type="submission" date="2016-11" db="EMBL/GenBank/DDBJ databases">
        <authorList>
            <person name="Varghese N."/>
            <person name="Submissions S."/>
        </authorList>
    </citation>
    <scope>NUCLEOTIDE SEQUENCE [LARGE SCALE GENOMIC DNA]</scope>
    <source>
        <strain evidence="2 3">DSM 15287</strain>
    </source>
</reference>
<dbReference type="GO" id="GO:0003677">
    <property type="term" value="F:DNA binding"/>
    <property type="evidence" value="ECO:0007669"/>
    <property type="project" value="InterPro"/>
</dbReference>
<evidence type="ECO:0000259" key="1">
    <source>
        <dbReference type="PROSITE" id="PS50943"/>
    </source>
</evidence>
<dbReference type="Gene3D" id="1.10.260.40">
    <property type="entry name" value="lambda repressor-like DNA-binding domains"/>
    <property type="match status" value="1"/>
</dbReference>